<protein>
    <submittedName>
        <fullName evidence="3">Uncharacterized protein</fullName>
    </submittedName>
</protein>
<accession>A0A2A9PQM3</accession>
<feature type="region of interest" description="Disordered" evidence="1">
    <location>
        <begin position="400"/>
        <end position="428"/>
    </location>
</feature>
<feature type="chain" id="PRO_5013196786" evidence="2">
    <location>
        <begin position="21"/>
        <end position="428"/>
    </location>
</feature>
<keyword evidence="4" id="KW-1185">Reference proteome</keyword>
<dbReference type="AlphaFoldDB" id="A0A2A9PQM3"/>
<feature type="compositionally biased region" description="Basic and acidic residues" evidence="1">
    <location>
        <begin position="402"/>
        <end position="420"/>
    </location>
</feature>
<keyword evidence="2" id="KW-0732">Signal</keyword>
<evidence type="ECO:0000256" key="2">
    <source>
        <dbReference type="SAM" id="SignalP"/>
    </source>
</evidence>
<feature type="signal peptide" evidence="2">
    <location>
        <begin position="1"/>
        <end position="20"/>
    </location>
</feature>
<dbReference type="Proteomes" id="UP000037136">
    <property type="component" value="Unassembled WGS sequence"/>
</dbReference>
<feature type="region of interest" description="Disordered" evidence="1">
    <location>
        <begin position="87"/>
        <end position="129"/>
    </location>
</feature>
<proteinExistence type="predicted"/>
<reference evidence="3 4" key="2">
    <citation type="journal article" date="2017" name="Sci. Rep.">
        <title>Ant-infecting Ophiocordyceps genomes reveal a high diversity of potential behavioral manipulation genes and a possible major role for enterotoxins.</title>
        <authorList>
            <person name="de Bekker C."/>
            <person name="Ohm R.A."/>
            <person name="Evans H.C."/>
            <person name="Brachmann A."/>
            <person name="Hughes D.P."/>
        </authorList>
    </citation>
    <scope>NUCLEOTIDE SEQUENCE [LARGE SCALE GENOMIC DNA]</scope>
    <source>
        <strain evidence="3 4">SC16a</strain>
    </source>
</reference>
<evidence type="ECO:0000313" key="4">
    <source>
        <dbReference type="Proteomes" id="UP000037136"/>
    </source>
</evidence>
<sequence>MGVRLIILAVGLTSLHKAVAAPRGQSHACGRGGLPCVASLKLDGPGVGGVGDNVKMHRRSETDKDSFVDGHIGANNEGYAQNTWKLTQSDGQDHGDSSAQPPTSERQQKAPEVGVPGGDFTTPHGEGSVGMDVYTVPPPSNRRVAWMSADGGSEVEGTTGNPYDGTDVDDSLDTPFDDHPWAKEWRDREGLLPIQVWGAVGTLGQMVKKIEKFYKGTIENGSKEDERCLWENEKVLLPLFDMAPTFTVQPFNHFRSRNDSWEYQPDFDHGYTCLSVRQATWKSTCKVNATYSCLHTADKKLTFPVKVELVDQEEREEVMAMPLLACRDLPYWHFPPTYDLICMKRLSTFQLSTPVVRNSRALPPTLGRKAVRCKAPNSHPTEEELGLRWNAPRLESLTWREITSKVEEEETGEKTEQPEKDESEEETS</sequence>
<evidence type="ECO:0000256" key="1">
    <source>
        <dbReference type="SAM" id="MobiDB-lite"/>
    </source>
</evidence>
<comment type="caution">
    <text evidence="3">The sequence shown here is derived from an EMBL/GenBank/DDBJ whole genome shotgun (WGS) entry which is preliminary data.</text>
</comment>
<name>A0A2A9PQM3_OPHUN</name>
<dbReference type="OrthoDB" id="10524639at2759"/>
<organism evidence="3 4">
    <name type="scientific">Ophiocordyceps unilateralis</name>
    <name type="common">Zombie-ant fungus</name>
    <name type="synonym">Torrubia unilateralis</name>
    <dbReference type="NCBI Taxonomy" id="268505"/>
    <lineage>
        <taxon>Eukaryota</taxon>
        <taxon>Fungi</taxon>
        <taxon>Dikarya</taxon>
        <taxon>Ascomycota</taxon>
        <taxon>Pezizomycotina</taxon>
        <taxon>Sordariomycetes</taxon>
        <taxon>Hypocreomycetidae</taxon>
        <taxon>Hypocreales</taxon>
        <taxon>Ophiocordycipitaceae</taxon>
        <taxon>Ophiocordyceps</taxon>
    </lineage>
</organism>
<dbReference type="EMBL" id="LAZP02000001">
    <property type="protein sequence ID" value="PFH63428.1"/>
    <property type="molecule type" value="Genomic_DNA"/>
</dbReference>
<gene>
    <name evidence="3" type="ORF">XA68_10018</name>
</gene>
<reference evidence="3 4" key="1">
    <citation type="journal article" date="2015" name="BMC Genomics">
        <title>Gene expression during zombie ant biting behavior reflects the complexity underlying fungal parasitic behavioral manipulation.</title>
        <authorList>
            <person name="de Bekker C."/>
            <person name="Ohm R.A."/>
            <person name="Loreto R.G."/>
            <person name="Sebastian A."/>
            <person name="Albert I."/>
            <person name="Merrow M."/>
            <person name="Brachmann A."/>
            <person name="Hughes D.P."/>
        </authorList>
    </citation>
    <scope>NUCLEOTIDE SEQUENCE [LARGE SCALE GENOMIC DNA]</scope>
    <source>
        <strain evidence="3 4">SC16a</strain>
    </source>
</reference>
<evidence type="ECO:0000313" key="3">
    <source>
        <dbReference type="EMBL" id="PFH63428.1"/>
    </source>
</evidence>